<evidence type="ECO:0000256" key="1">
    <source>
        <dbReference type="SAM" id="MobiDB-lite"/>
    </source>
</evidence>
<dbReference type="OMA" id="NDIVIMG"/>
<dbReference type="OrthoDB" id="2747112at2759"/>
<evidence type="ECO:0008006" key="4">
    <source>
        <dbReference type="Google" id="ProtNLM"/>
    </source>
</evidence>
<feature type="region of interest" description="Disordered" evidence="1">
    <location>
        <begin position="126"/>
        <end position="160"/>
    </location>
</feature>
<proteinExistence type="predicted"/>
<evidence type="ECO:0000313" key="3">
    <source>
        <dbReference type="Proteomes" id="UP000219338"/>
    </source>
</evidence>
<accession>A0A284RX13</accession>
<name>A0A284RX13_ARMOS</name>
<sequence>MHPSHKTQYFKTQAWPQEWVDEAIEMVHNEWAFFKAHFWIEPEGIALAKSTSSVKKRRCFTWDKDFDDEEGEALTLSMATAADPLELYLHSPVLVNISDPLLYWTSQNPSMNSLAQFALDFLSVPEEDDNADDNEEASDEDNGDSDGNDIVIMGGDNVNI</sequence>
<protein>
    <recommendedName>
        <fullName evidence="4">HAT C-terminal dimerisation domain-containing protein</fullName>
    </recommendedName>
</protein>
<reference evidence="3" key="1">
    <citation type="journal article" date="2017" name="Nat. Ecol. Evol.">
        <title>Genome expansion and lineage-specific genetic innovations in the forest pathogenic fungi Armillaria.</title>
        <authorList>
            <person name="Sipos G."/>
            <person name="Prasanna A.N."/>
            <person name="Walter M.C."/>
            <person name="O'Connor E."/>
            <person name="Balint B."/>
            <person name="Krizsan K."/>
            <person name="Kiss B."/>
            <person name="Hess J."/>
            <person name="Varga T."/>
            <person name="Slot J."/>
            <person name="Riley R."/>
            <person name="Boka B."/>
            <person name="Rigling D."/>
            <person name="Barry K."/>
            <person name="Lee J."/>
            <person name="Mihaltcheva S."/>
            <person name="LaButti K."/>
            <person name="Lipzen A."/>
            <person name="Waldron R."/>
            <person name="Moloney N.M."/>
            <person name="Sperisen C."/>
            <person name="Kredics L."/>
            <person name="Vagvoelgyi C."/>
            <person name="Patrignani A."/>
            <person name="Fitzpatrick D."/>
            <person name="Nagy I."/>
            <person name="Doyle S."/>
            <person name="Anderson J.B."/>
            <person name="Grigoriev I.V."/>
            <person name="Gueldener U."/>
            <person name="Muensterkoetter M."/>
            <person name="Nagy L.G."/>
        </authorList>
    </citation>
    <scope>NUCLEOTIDE SEQUENCE [LARGE SCALE GENOMIC DNA]</scope>
    <source>
        <strain evidence="3">C18/9</strain>
    </source>
</reference>
<gene>
    <name evidence="2" type="ORF">ARMOST_16719</name>
</gene>
<evidence type="ECO:0000313" key="2">
    <source>
        <dbReference type="EMBL" id="SJL13279.1"/>
    </source>
</evidence>
<feature type="compositionally biased region" description="Acidic residues" evidence="1">
    <location>
        <begin position="126"/>
        <end position="147"/>
    </location>
</feature>
<keyword evidence="3" id="KW-1185">Reference proteome</keyword>
<dbReference type="Proteomes" id="UP000219338">
    <property type="component" value="Unassembled WGS sequence"/>
</dbReference>
<dbReference type="EMBL" id="FUEG01000019">
    <property type="protein sequence ID" value="SJL13279.1"/>
    <property type="molecule type" value="Genomic_DNA"/>
</dbReference>
<organism evidence="2 3">
    <name type="scientific">Armillaria ostoyae</name>
    <name type="common">Armillaria root rot fungus</name>
    <dbReference type="NCBI Taxonomy" id="47428"/>
    <lineage>
        <taxon>Eukaryota</taxon>
        <taxon>Fungi</taxon>
        <taxon>Dikarya</taxon>
        <taxon>Basidiomycota</taxon>
        <taxon>Agaricomycotina</taxon>
        <taxon>Agaricomycetes</taxon>
        <taxon>Agaricomycetidae</taxon>
        <taxon>Agaricales</taxon>
        <taxon>Marasmiineae</taxon>
        <taxon>Physalacriaceae</taxon>
        <taxon>Armillaria</taxon>
    </lineage>
</organism>
<dbReference type="AlphaFoldDB" id="A0A284RX13"/>